<feature type="domain" description="HTH araC/xylS-type" evidence="5">
    <location>
        <begin position="269"/>
        <end position="370"/>
    </location>
</feature>
<feature type="transmembrane region" description="Helical" evidence="4">
    <location>
        <begin position="100"/>
        <end position="122"/>
    </location>
</feature>
<keyword evidence="7" id="KW-1185">Reference proteome</keyword>
<dbReference type="AlphaFoldDB" id="A0A286G9B4"/>
<dbReference type="InterPro" id="IPR018062">
    <property type="entry name" value="HTH_AraC-typ_CS"/>
</dbReference>
<dbReference type="SMART" id="SM00342">
    <property type="entry name" value="HTH_ARAC"/>
    <property type="match status" value="1"/>
</dbReference>
<dbReference type="EMBL" id="OCNH01000003">
    <property type="protein sequence ID" value="SOD92098.1"/>
    <property type="molecule type" value="Genomic_DNA"/>
</dbReference>
<keyword evidence="4" id="KW-0472">Membrane</keyword>
<feature type="transmembrane region" description="Helical" evidence="4">
    <location>
        <begin position="67"/>
        <end position="88"/>
    </location>
</feature>
<dbReference type="RefSeq" id="WP_097127429.1">
    <property type="nucleotide sequence ID" value="NZ_OCNH01000003.1"/>
</dbReference>
<evidence type="ECO:0000259" key="5">
    <source>
        <dbReference type="PROSITE" id="PS01124"/>
    </source>
</evidence>
<dbReference type="GO" id="GO:0003700">
    <property type="term" value="F:DNA-binding transcription factor activity"/>
    <property type="evidence" value="ECO:0007669"/>
    <property type="project" value="InterPro"/>
</dbReference>
<evidence type="ECO:0000313" key="6">
    <source>
        <dbReference type="EMBL" id="SOD92098.1"/>
    </source>
</evidence>
<sequence>MKIGFTVDVLIGLFIINVGFFAAGLLWFSHHNRQANRFLACLMAALSCWLIDGFFRLAGIYQQNANLYFLPIFYSFAFGPLIYIYVNSLTNSTFQFKRSYWWHFLPVAVQAGLYLFLTLQPYEFRNWFWNNIHSPYTYSIEFDGTLLSLLVYLLLSLRLLRKYSRYVQENFSETSQLTLRWLRVLLVIIALVCGQWAIELILRHRFNLYFQYDYSYWLLGLLLIVLGTAGLQQTNLANVQFRDEAVPDSLPLLPKTDVQVSPEQIAQVRRAMDTDKLYLNPTLTLTELARHLGLNPKVVSLIINAGIGQSFNNFVNSYRIDEVKQRLRTDDLTRFTLLGIAFESGFNSKTTFNRIFKEHTGQSPSEYAGQP</sequence>
<evidence type="ECO:0000256" key="3">
    <source>
        <dbReference type="ARBA" id="ARBA00023163"/>
    </source>
</evidence>
<dbReference type="Proteomes" id="UP000219452">
    <property type="component" value="Unassembled WGS sequence"/>
</dbReference>
<dbReference type="PROSITE" id="PS00041">
    <property type="entry name" value="HTH_ARAC_FAMILY_1"/>
    <property type="match status" value="1"/>
</dbReference>
<feature type="transmembrane region" description="Helical" evidence="4">
    <location>
        <begin position="40"/>
        <end position="61"/>
    </location>
</feature>
<gene>
    <name evidence="6" type="ORF">SAMN06269250_3797</name>
</gene>
<evidence type="ECO:0000256" key="4">
    <source>
        <dbReference type="SAM" id="Phobius"/>
    </source>
</evidence>
<dbReference type="SUPFAM" id="SSF46689">
    <property type="entry name" value="Homeodomain-like"/>
    <property type="match status" value="1"/>
</dbReference>
<dbReference type="InterPro" id="IPR009057">
    <property type="entry name" value="Homeodomain-like_sf"/>
</dbReference>
<keyword evidence="4" id="KW-1133">Transmembrane helix</keyword>
<keyword evidence="2" id="KW-0238">DNA-binding</keyword>
<reference evidence="7" key="1">
    <citation type="submission" date="2017-09" db="EMBL/GenBank/DDBJ databases">
        <authorList>
            <person name="Varghese N."/>
            <person name="Submissions S."/>
        </authorList>
    </citation>
    <scope>NUCLEOTIDE SEQUENCE [LARGE SCALE GENOMIC DNA]</scope>
    <source>
        <strain evidence="7">DSM 29961</strain>
    </source>
</reference>
<keyword evidence="1" id="KW-0805">Transcription regulation</keyword>
<evidence type="ECO:0000256" key="2">
    <source>
        <dbReference type="ARBA" id="ARBA00023125"/>
    </source>
</evidence>
<accession>A0A286G9B4</accession>
<dbReference type="PANTHER" id="PTHR43280">
    <property type="entry name" value="ARAC-FAMILY TRANSCRIPTIONAL REGULATOR"/>
    <property type="match status" value="1"/>
</dbReference>
<dbReference type="InterPro" id="IPR018060">
    <property type="entry name" value="HTH_AraC"/>
</dbReference>
<protein>
    <submittedName>
        <fullName evidence="6">Transcriptional regulator, AraC family</fullName>
    </submittedName>
</protein>
<dbReference type="Pfam" id="PF12833">
    <property type="entry name" value="HTH_18"/>
    <property type="match status" value="1"/>
</dbReference>
<dbReference type="PROSITE" id="PS01124">
    <property type="entry name" value="HTH_ARAC_FAMILY_2"/>
    <property type="match status" value="1"/>
</dbReference>
<name>A0A286G9B4_9BACT</name>
<evidence type="ECO:0000313" key="7">
    <source>
        <dbReference type="Proteomes" id="UP000219452"/>
    </source>
</evidence>
<keyword evidence="4" id="KW-0812">Transmembrane</keyword>
<proteinExistence type="predicted"/>
<dbReference type="GO" id="GO:0043565">
    <property type="term" value="F:sequence-specific DNA binding"/>
    <property type="evidence" value="ECO:0007669"/>
    <property type="project" value="InterPro"/>
</dbReference>
<feature type="transmembrane region" description="Helical" evidence="4">
    <location>
        <begin position="142"/>
        <end position="160"/>
    </location>
</feature>
<keyword evidence="3" id="KW-0804">Transcription</keyword>
<dbReference type="PANTHER" id="PTHR43280:SF29">
    <property type="entry name" value="ARAC-FAMILY TRANSCRIPTIONAL REGULATOR"/>
    <property type="match status" value="1"/>
</dbReference>
<feature type="transmembrane region" description="Helical" evidence="4">
    <location>
        <begin position="214"/>
        <end position="232"/>
    </location>
</feature>
<dbReference type="OrthoDB" id="5492415at2"/>
<evidence type="ECO:0000256" key="1">
    <source>
        <dbReference type="ARBA" id="ARBA00023015"/>
    </source>
</evidence>
<dbReference type="Gene3D" id="1.10.10.60">
    <property type="entry name" value="Homeodomain-like"/>
    <property type="match status" value="2"/>
</dbReference>
<feature type="transmembrane region" description="Helical" evidence="4">
    <location>
        <begin position="181"/>
        <end position="202"/>
    </location>
</feature>
<feature type="transmembrane region" description="Helical" evidence="4">
    <location>
        <begin position="6"/>
        <end position="28"/>
    </location>
</feature>
<organism evidence="6 7">
    <name type="scientific">Spirosoma fluviale</name>
    <dbReference type="NCBI Taxonomy" id="1597977"/>
    <lineage>
        <taxon>Bacteria</taxon>
        <taxon>Pseudomonadati</taxon>
        <taxon>Bacteroidota</taxon>
        <taxon>Cytophagia</taxon>
        <taxon>Cytophagales</taxon>
        <taxon>Cytophagaceae</taxon>
        <taxon>Spirosoma</taxon>
    </lineage>
</organism>